<reference evidence="1" key="1">
    <citation type="submission" date="2019-04" db="EMBL/GenBank/DDBJ databases">
        <title>Sequencing of skin fungus with MAO and IRED activity.</title>
        <authorList>
            <person name="Marsaioli A.J."/>
            <person name="Bonatto J.M.C."/>
            <person name="Reis Junior O."/>
        </authorList>
    </citation>
    <scope>NUCLEOTIDE SEQUENCE</scope>
    <source>
        <strain evidence="1">30M1</strain>
    </source>
</reference>
<dbReference type="EMBL" id="SWKU01000016">
    <property type="protein sequence ID" value="KAF2999800.1"/>
    <property type="molecule type" value="Genomic_DNA"/>
</dbReference>
<evidence type="ECO:0000313" key="2">
    <source>
        <dbReference type="Proteomes" id="UP000801428"/>
    </source>
</evidence>
<keyword evidence="2" id="KW-1185">Reference proteome</keyword>
<dbReference type="AlphaFoldDB" id="A0A9P4W9Q5"/>
<protein>
    <submittedName>
        <fullName evidence="1">Uncharacterized protein</fullName>
    </submittedName>
</protein>
<name>A0A9P4W9Q5_CURKU</name>
<sequence length="432" mass="48350">MLEAGSDSILKALLFAKCPRLRDLKFVATAKARRWTCLMVLTKLIKVCVHVSDNANPREDCSAQDTSTDQEAALWPVGFVNIRSVAVGVRSGTFLDDSGYTTDSLWLMHLTRLPNLDSLYINGVCNYHTEPGEPLEKLLPAGSSSVKHIFLDNPDRLEGAVQNAIWAAPKQLLTASIRYENASLRTNAGTAFSKLLRSQSTSLQSTMWYGPEDFDTRVLSGRQIQPVSSYRTFERADIDNLRSTTTIKNVSFYMQDIMKMAINSLDVDELEFVTGLFPESMETLVLVGTLDLTEESSLESLAEWLDLALAKTITCGRYPNLKALYLEGVEKRRLSQNPRFKPWFQKVIAAGGVAGVDVHTLTNRAPMQHSIGFFEAPDKYDLVTGPHKGIRSPDQVFDPYLGHRVSLGCQRCGTCEDCLREYRDFVWEETRA</sequence>
<dbReference type="OrthoDB" id="3644718at2759"/>
<accession>A0A9P4W9Q5</accession>
<evidence type="ECO:0000313" key="1">
    <source>
        <dbReference type="EMBL" id="KAF2999800.1"/>
    </source>
</evidence>
<comment type="caution">
    <text evidence="1">The sequence shown here is derived from an EMBL/GenBank/DDBJ whole genome shotgun (WGS) entry which is preliminary data.</text>
</comment>
<proteinExistence type="predicted"/>
<organism evidence="1 2">
    <name type="scientific">Curvularia kusanoi</name>
    <name type="common">Cochliobolus kusanoi</name>
    <dbReference type="NCBI Taxonomy" id="90978"/>
    <lineage>
        <taxon>Eukaryota</taxon>
        <taxon>Fungi</taxon>
        <taxon>Dikarya</taxon>
        <taxon>Ascomycota</taxon>
        <taxon>Pezizomycotina</taxon>
        <taxon>Dothideomycetes</taxon>
        <taxon>Pleosporomycetidae</taxon>
        <taxon>Pleosporales</taxon>
        <taxon>Pleosporineae</taxon>
        <taxon>Pleosporaceae</taxon>
        <taxon>Curvularia</taxon>
    </lineage>
</organism>
<dbReference type="Proteomes" id="UP000801428">
    <property type="component" value="Unassembled WGS sequence"/>
</dbReference>
<gene>
    <name evidence="1" type="ORF">E8E13_006318</name>
</gene>